<protein>
    <submittedName>
        <fullName evidence="1">Protein containing DUF721</fullName>
    </submittedName>
</protein>
<dbReference type="Proteomes" id="UP000287243">
    <property type="component" value="Chromosome"/>
</dbReference>
<dbReference type="Pfam" id="PF05258">
    <property type="entry name" value="DciA"/>
    <property type="match status" value="1"/>
</dbReference>
<keyword evidence="2" id="KW-1185">Reference proteome</keyword>
<dbReference type="KEGG" id="vai:BU251_00015"/>
<evidence type="ECO:0000313" key="1">
    <source>
        <dbReference type="EMBL" id="QAT16234.1"/>
    </source>
</evidence>
<dbReference type="OrthoDB" id="9814233at2"/>
<dbReference type="RefSeq" id="WP_128698872.1">
    <property type="nucleotide sequence ID" value="NZ_CP019384.1"/>
</dbReference>
<proteinExistence type="predicted"/>
<evidence type="ECO:0000313" key="2">
    <source>
        <dbReference type="Proteomes" id="UP000287243"/>
    </source>
</evidence>
<accession>A0A410P2J0</accession>
<dbReference type="AlphaFoldDB" id="A0A410P2J0"/>
<dbReference type="InterPro" id="IPR007922">
    <property type="entry name" value="DciA-like"/>
</dbReference>
<reference evidence="1 2" key="1">
    <citation type="submission" date="2017-01" db="EMBL/GenBank/DDBJ databases">
        <title>First insights into the biology of 'candidatus Vampirococcus archaeovorus'.</title>
        <authorList>
            <person name="Kizina J."/>
            <person name="Jordan S."/>
            <person name="Stueber K."/>
            <person name="Reinhardt R."/>
            <person name="Harder J."/>
        </authorList>
    </citation>
    <scope>NUCLEOTIDE SEQUENCE [LARGE SCALE GENOMIC DNA]</scope>
    <source>
        <strain evidence="1 2">LiM</strain>
    </source>
</reference>
<sequence length="104" mass="12140">MQEIKSVLKTVLKDLMRQQKGRDLDGAKALWRRLVGERAAAHSQIVYLTKDKIRVNVNSSAWLYQLSLKKNTIQKEFYKAFKIKDIKLQLGDIKEKHGRSEQEV</sequence>
<organism evidence="1 2">
    <name type="scientific">Velamenicoccus archaeovorus</name>
    <dbReference type="NCBI Taxonomy" id="1930593"/>
    <lineage>
        <taxon>Bacteria</taxon>
        <taxon>Pseudomonadati</taxon>
        <taxon>Candidatus Omnitrophota</taxon>
        <taxon>Candidatus Velamenicoccus</taxon>
    </lineage>
</organism>
<name>A0A410P2J0_VELA1</name>
<dbReference type="EMBL" id="CP019384">
    <property type="protein sequence ID" value="QAT16234.1"/>
    <property type="molecule type" value="Genomic_DNA"/>
</dbReference>
<gene>
    <name evidence="1" type="ORF">BU251_00015</name>
</gene>